<gene>
    <name evidence="1" type="ORF">CC78DRAFT_104404</name>
</gene>
<protein>
    <submittedName>
        <fullName evidence="1">Uncharacterized protein</fullName>
    </submittedName>
</protein>
<keyword evidence="2" id="KW-1185">Reference proteome</keyword>
<accession>A0A9P4KF99</accession>
<comment type="caution">
    <text evidence="1">The sequence shown here is derived from an EMBL/GenBank/DDBJ whole genome shotgun (WGS) entry which is preliminary data.</text>
</comment>
<reference evidence="2" key="1">
    <citation type="journal article" date="2020" name="Stud. Mycol.">
        <title>101 Dothideomycetes genomes: A test case for predicting lifestyles and emergence of pathogens.</title>
        <authorList>
            <person name="Haridas S."/>
            <person name="Albert R."/>
            <person name="Binder M."/>
            <person name="Bloem J."/>
            <person name="LaButti K."/>
            <person name="Salamov A."/>
            <person name="Andreopoulos B."/>
            <person name="Baker S."/>
            <person name="Barry K."/>
            <person name="Bills G."/>
            <person name="Bluhm B."/>
            <person name="Cannon C."/>
            <person name="Castanera R."/>
            <person name="Culley D."/>
            <person name="Daum C."/>
            <person name="Ezra D."/>
            <person name="Gonzalez J."/>
            <person name="Henrissat B."/>
            <person name="Kuo A."/>
            <person name="Liang C."/>
            <person name="Lipzen A."/>
            <person name="Lutzoni F."/>
            <person name="Magnuson J."/>
            <person name="Mondo S."/>
            <person name="Nolan M."/>
            <person name="Ohm R."/>
            <person name="Pangilinan J."/>
            <person name="Park H.-J."/>
            <person name="Ramirez L."/>
            <person name="Alfaro M."/>
            <person name="Sun H."/>
            <person name="Tritt A."/>
            <person name="Yoshinaga Y."/>
            <person name="Zwiers L.-H."/>
            <person name="Turgeon B."/>
            <person name="Goodwin S."/>
            <person name="Spatafora J."/>
            <person name="Crous P."/>
            <person name="Grigoriev I."/>
        </authorList>
    </citation>
    <scope>NUCLEOTIDE SEQUENCE [LARGE SCALE GENOMIC DNA]</scope>
    <source>
        <strain evidence="2">CBS 304.66</strain>
    </source>
</reference>
<proteinExistence type="predicted"/>
<dbReference type="EMBL" id="ML986594">
    <property type="protein sequence ID" value="KAF2267096.1"/>
    <property type="molecule type" value="Genomic_DNA"/>
</dbReference>
<organism evidence="1 2">
    <name type="scientific">Lojkania enalia</name>
    <dbReference type="NCBI Taxonomy" id="147567"/>
    <lineage>
        <taxon>Eukaryota</taxon>
        <taxon>Fungi</taxon>
        <taxon>Dikarya</taxon>
        <taxon>Ascomycota</taxon>
        <taxon>Pezizomycotina</taxon>
        <taxon>Dothideomycetes</taxon>
        <taxon>Pleosporomycetidae</taxon>
        <taxon>Pleosporales</taxon>
        <taxon>Pleosporales incertae sedis</taxon>
        <taxon>Lojkania</taxon>
    </lineage>
</organism>
<dbReference type="AlphaFoldDB" id="A0A9P4KF99"/>
<evidence type="ECO:0000313" key="2">
    <source>
        <dbReference type="Proteomes" id="UP000800093"/>
    </source>
</evidence>
<sequence length="207" mass="22900">MGQARCMAIFIHRKRALSSHGTISHVTPVSWTGREHRNARAIQAALIAVPWHTRREMFLRLCKHAWDANVHSHYQARDFGRWKSQTSKSHEQVGCNTQSGSPRVGACPSLEGSSDTITCTSYSGTYDHGANCLTLLSARVPGSVRGVLENMDHGARASSESTPGAWLQHVTSLPSKHCCYKLIQQESLKNENKILPRHRCTTDGQAS</sequence>
<name>A0A9P4KF99_9PLEO</name>
<dbReference type="Proteomes" id="UP000800093">
    <property type="component" value="Unassembled WGS sequence"/>
</dbReference>
<evidence type="ECO:0000313" key="1">
    <source>
        <dbReference type="EMBL" id="KAF2267096.1"/>
    </source>
</evidence>